<dbReference type="GO" id="GO:0005524">
    <property type="term" value="F:ATP binding"/>
    <property type="evidence" value="ECO:0007669"/>
    <property type="project" value="UniProtKB-KW"/>
</dbReference>
<dbReference type="Gene3D" id="3.30.565.10">
    <property type="entry name" value="Histidine kinase-like ATPase, C-terminal domain"/>
    <property type="match status" value="1"/>
</dbReference>
<feature type="transmembrane region" description="Helical" evidence="11">
    <location>
        <begin position="9"/>
        <end position="31"/>
    </location>
</feature>
<evidence type="ECO:0000256" key="5">
    <source>
        <dbReference type="ARBA" id="ARBA00022679"/>
    </source>
</evidence>
<keyword evidence="5" id="KW-0808">Transferase</keyword>
<dbReference type="Gene3D" id="1.10.287.130">
    <property type="match status" value="1"/>
</dbReference>
<evidence type="ECO:0000256" key="1">
    <source>
        <dbReference type="ARBA" id="ARBA00000085"/>
    </source>
</evidence>
<protein>
    <recommendedName>
        <fullName evidence="3">histidine kinase</fullName>
        <ecNumber evidence="3">2.7.13.3</ecNumber>
    </recommendedName>
</protein>
<evidence type="ECO:0000313" key="14">
    <source>
        <dbReference type="Proteomes" id="UP000198935"/>
    </source>
</evidence>
<dbReference type="EMBL" id="FNPI01000006">
    <property type="protein sequence ID" value="SDZ08231.1"/>
    <property type="molecule type" value="Genomic_DNA"/>
</dbReference>
<evidence type="ECO:0000256" key="8">
    <source>
        <dbReference type="ARBA" id="ARBA00022840"/>
    </source>
</evidence>
<dbReference type="FunFam" id="1.10.287.130:FF:000001">
    <property type="entry name" value="Two-component sensor histidine kinase"/>
    <property type="match status" value="1"/>
</dbReference>
<keyword evidence="11" id="KW-0812">Transmembrane</keyword>
<evidence type="ECO:0000259" key="12">
    <source>
        <dbReference type="PROSITE" id="PS50109"/>
    </source>
</evidence>
<dbReference type="STRING" id="1503961.SAMN05421736_1069"/>
<dbReference type="GO" id="GO:0000155">
    <property type="term" value="F:phosphorelay sensor kinase activity"/>
    <property type="evidence" value="ECO:0007669"/>
    <property type="project" value="InterPro"/>
</dbReference>
<dbReference type="InterPro" id="IPR005467">
    <property type="entry name" value="His_kinase_dom"/>
</dbReference>
<dbReference type="PANTHER" id="PTHR45453:SF1">
    <property type="entry name" value="PHOSPHATE REGULON SENSOR PROTEIN PHOR"/>
    <property type="match status" value="1"/>
</dbReference>
<dbReference type="SUPFAM" id="SSF55874">
    <property type="entry name" value="ATPase domain of HSP90 chaperone/DNA topoisomerase II/histidine kinase"/>
    <property type="match status" value="1"/>
</dbReference>
<dbReference type="InterPro" id="IPR003661">
    <property type="entry name" value="HisK_dim/P_dom"/>
</dbReference>
<organism evidence="13 14">
    <name type="scientific">Evansella caseinilytica</name>
    <dbReference type="NCBI Taxonomy" id="1503961"/>
    <lineage>
        <taxon>Bacteria</taxon>
        <taxon>Bacillati</taxon>
        <taxon>Bacillota</taxon>
        <taxon>Bacilli</taxon>
        <taxon>Bacillales</taxon>
        <taxon>Bacillaceae</taxon>
        <taxon>Evansella</taxon>
    </lineage>
</organism>
<sequence length="427" mass="48195">MFKKLRNRLLLLNMIVISIVMIAAFAVIYFITYTNIQKENESKLESIPTVARLYEIGIMQSRRNISLVRIPVDYSLSFSILLDSEGQVVEVVSFIDMPDNVYSQIAERTWNPDKKDGTVSFENRKWLYRISDLNSKVVIIGNEQQALFPDNVHYKIDFLDITDSSKTLTQLLITFVIVGMVVLIIFFGVSFHFANRSIRPIEENWQKQKQFVADASHELKTPLAIISANTDALLANREESVNSQKKWIDYIQSETGRMGKLVNDMLYLAKVEDTRENQSPFDISNTVMDVIASMEAVVFEKGIRLTQTIERGVIVKGDGEKIKQAVLILLDNAVKYTDNGGTVAIRLKTAKSHAVFSVENSGEPIPEDKLPKIFDRFYRSDPSRSQETGGFGLGLAIAKTIIERSGGSIHAKTTNNSTIFTFELKIS</sequence>
<evidence type="ECO:0000256" key="3">
    <source>
        <dbReference type="ARBA" id="ARBA00012438"/>
    </source>
</evidence>
<dbReference type="GO" id="GO:0004721">
    <property type="term" value="F:phosphoprotein phosphatase activity"/>
    <property type="evidence" value="ECO:0007669"/>
    <property type="project" value="TreeGrafter"/>
</dbReference>
<comment type="catalytic activity">
    <reaction evidence="1">
        <text>ATP + protein L-histidine = ADP + protein N-phospho-L-histidine.</text>
        <dbReference type="EC" id="2.7.13.3"/>
    </reaction>
</comment>
<feature type="transmembrane region" description="Helical" evidence="11">
    <location>
        <begin position="171"/>
        <end position="194"/>
    </location>
</feature>
<dbReference type="EC" id="2.7.13.3" evidence="3"/>
<dbReference type="OrthoDB" id="9813151at2"/>
<dbReference type="Proteomes" id="UP000198935">
    <property type="component" value="Unassembled WGS sequence"/>
</dbReference>
<keyword evidence="9" id="KW-0902">Two-component regulatory system</keyword>
<evidence type="ECO:0000256" key="4">
    <source>
        <dbReference type="ARBA" id="ARBA00022553"/>
    </source>
</evidence>
<keyword evidence="8" id="KW-0067">ATP-binding</keyword>
<dbReference type="CDD" id="cd00082">
    <property type="entry name" value="HisKA"/>
    <property type="match status" value="1"/>
</dbReference>
<dbReference type="SMART" id="SM00387">
    <property type="entry name" value="HATPase_c"/>
    <property type="match status" value="1"/>
</dbReference>
<dbReference type="Pfam" id="PF02518">
    <property type="entry name" value="HATPase_c"/>
    <property type="match status" value="1"/>
</dbReference>
<proteinExistence type="predicted"/>
<dbReference type="SMART" id="SM00388">
    <property type="entry name" value="HisKA"/>
    <property type="match status" value="1"/>
</dbReference>
<evidence type="ECO:0000256" key="2">
    <source>
        <dbReference type="ARBA" id="ARBA00004651"/>
    </source>
</evidence>
<dbReference type="InterPro" id="IPR004358">
    <property type="entry name" value="Sig_transdc_His_kin-like_C"/>
</dbReference>
<keyword evidence="14" id="KW-1185">Reference proteome</keyword>
<dbReference type="InterPro" id="IPR050351">
    <property type="entry name" value="BphY/WalK/GraS-like"/>
</dbReference>
<keyword evidence="11" id="KW-1133">Transmembrane helix</keyword>
<keyword evidence="10 11" id="KW-0472">Membrane</keyword>
<evidence type="ECO:0000256" key="7">
    <source>
        <dbReference type="ARBA" id="ARBA00022777"/>
    </source>
</evidence>
<evidence type="ECO:0000256" key="6">
    <source>
        <dbReference type="ARBA" id="ARBA00022741"/>
    </source>
</evidence>
<evidence type="ECO:0000256" key="11">
    <source>
        <dbReference type="SAM" id="Phobius"/>
    </source>
</evidence>
<feature type="domain" description="Histidine kinase" evidence="12">
    <location>
        <begin position="214"/>
        <end position="427"/>
    </location>
</feature>
<dbReference type="PRINTS" id="PR00344">
    <property type="entry name" value="BCTRLSENSOR"/>
</dbReference>
<dbReference type="SUPFAM" id="SSF47384">
    <property type="entry name" value="Homodimeric domain of signal transducing histidine kinase"/>
    <property type="match status" value="1"/>
</dbReference>
<evidence type="ECO:0000313" key="13">
    <source>
        <dbReference type="EMBL" id="SDZ08231.1"/>
    </source>
</evidence>
<dbReference type="AlphaFoldDB" id="A0A1H3Q4Y2"/>
<comment type="subcellular location">
    <subcellularLocation>
        <location evidence="2">Cell membrane</location>
        <topology evidence="2">Multi-pass membrane protein</topology>
    </subcellularLocation>
</comment>
<dbReference type="GO" id="GO:0005886">
    <property type="term" value="C:plasma membrane"/>
    <property type="evidence" value="ECO:0007669"/>
    <property type="project" value="UniProtKB-SubCell"/>
</dbReference>
<dbReference type="Pfam" id="PF00512">
    <property type="entry name" value="HisKA"/>
    <property type="match status" value="1"/>
</dbReference>
<accession>A0A1H3Q4Y2</accession>
<dbReference type="InterPro" id="IPR036890">
    <property type="entry name" value="HATPase_C_sf"/>
</dbReference>
<keyword evidence="4" id="KW-0597">Phosphoprotein</keyword>
<reference evidence="14" key="1">
    <citation type="submission" date="2016-10" db="EMBL/GenBank/DDBJ databases">
        <authorList>
            <person name="Varghese N."/>
            <person name="Submissions S."/>
        </authorList>
    </citation>
    <scope>NUCLEOTIDE SEQUENCE [LARGE SCALE GENOMIC DNA]</scope>
    <source>
        <strain evidence="14">SP</strain>
    </source>
</reference>
<dbReference type="FunFam" id="3.30.565.10:FF:000006">
    <property type="entry name" value="Sensor histidine kinase WalK"/>
    <property type="match status" value="1"/>
</dbReference>
<keyword evidence="7 13" id="KW-0418">Kinase</keyword>
<dbReference type="InterPro" id="IPR036097">
    <property type="entry name" value="HisK_dim/P_sf"/>
</dbReference>
<dbReference type="PANTHER" id="PTHR45453">
    <property type="entry name" value="PHOSPHATE REGULON SENSOR PROTEIN PHOR"/>
    <property type="match status" value="1"/>
</dbReference>
<dbReference type="PROSITE" id="PS50109">
    <property type="entry name" value="HIS_KIN"/>
    <property type="match status" value="1"/>
</dbReference>
<name>A0A1H3Q4Y2_9BACI</name>
<evidence type="ECO:0000256" key="10">
    <source>
        <dbReference type="ARBA" id="ARBA00023136"/>
    </source>
</evidence>
<dbReference type="InterPro" id="IPR003594">
    <property type="entry name" value="HATPase_dom"/>
</dbReference>
<evidence type="ECO:0000256" key="9">
    <source>
        <dbReference type="ARBA" id="ARBA00023012"/>
    </source>
</evidence>
<keyword evidence="6" id="KW-0547">Nucleotide-binding</keyword>
<gene>
    <name evidence="13" type="ORF">SAMN05421736_1069</name>
</gene>
<dbReference type="GO" id="GO:0016036">
    <property type="term" value="P:cellular response to phosphate starvation"/>
    <property type="evidence" value="ECO:0007669"/>
    <property type="project" value="TreeGrafter"/>
</dbReference>